<evidence type="ECO:0000256" key="1">
    <source>
        <dbReference type="ARBA" id="ARBA00004123"/>
    </source>
</evidence>
<evidence type="ECO:0000256" key="15">
    <source>
        <dbReference type="ARBA" id="ARBA00023328"/>
    </source>
</evidence>
<dbReference type="GO" id="GO:0051010">
    <property type="term" value="F:microtubule plus-end binding"/>
    <property type="evidence" value="ECO:0007669"/>
    <property type="project" value="TreeGrafter"/>
</dbReference>
<keyword evidence="11" id="KW-0995">Kinetochore</keyword>
<dbReference type="Pfam" id="PF08656">
    <property type="entry name" value="DASH_Dad3"/>
    <property type="match status" value="1"/>
</dbReference>
<evidence type="ECO:0000256" key="2">
    <source>
        <dbReference type="ARBA" id="ARBA00004186"/>
    </source>
</evidence>
<accession>A0A9P8PK94</accession>
<keyword evidence="15" id="KW-0137">Centromere</keyword>
<dbReference type="InterPro" id="IPR013965">
    <property type="entry name" value="DASH_Dad3"/>
</dbReference>
<dbReference type="AlphaFoldDB" id="A0A9P8PK94"/>
<keyword evidence="9" id="KW-0498">Mitosis</keyword>
<evidence type="ECO:0000256" key="10">
    <source>
        <dbReference type="ARBA" id="ARBA00022829"/>
    </source>
</evidence>
<evidence type="ECO:0000256" key="8">
    <source>
        <dbReference type="ARBA" id="ARBA00022701"/>
    </source>
</evidence>
<dbReference type="Proteomes" id="UP000769528">
    <property type="component" value="Unassembled WGS sequence"/>
</dbReference>
<dbReference type="PANTHER" id="PTHR28017">
    <property type="entry name" value="DASH COMPLEX SUBUNIT DAD3"/>
    <property type="match status" value="1"/>
</dbReference>
<comment type="similarity">
    <text evidence="4">Belongs to the DASH complex DAD3 family.</text>
</comment>
<dbReference type="GO" id="GO:0051301">
    <property type="term" value="P:cell division"/>
    <property type="evidence" value="ECO:0007669"/>
    <property type="project" value="UniProtKB-KW"/>
</dbReference>
<comment type="subcellular location">
    <subcellularLocation>
        <location evidence="3">Chromosome</location>
        <location evidence="3">Centromere</location>
        <location evidence="3">Kinetochore</location>
    </subcellularLocation>
    <subcellularLocation>
        <location evidence="2">Cytoplasm</location>
        <location evidence="2">Cytoskeleton</location>
        <location evidence="2">Spindle</location>
    </subcellularLocation>
    <subcellularLocation>
        <location evidence="1">Nucleus</location>
    </subcellularLocation>
</comment>
<reference evidence="18" key="2">
    <citation type="submission" date="2021-01" db="EMBL/GenBank/DDBJ databases">
        <authorList>
            <person name="Schikora-Tamarit M.A."/>
        </authorList>
    </citation>
    <scope>NUCLEOTIDE SEQUENCE</scope>
    <source>
        <strain evidence="18">CBS6341</strain>
    </source>
</reference>
<evidence type="ECO:0000256" key="14">
    <source>
        <dbReference type="ARBA" id="ARBA00023306"/>
    </source>
</evidence>
<evidence type="ECO:0000256" key="3">
    <source>
        <dbReference type="ARBA" id="ARBA00004629"/>
    </source>
</evidence>
<evidence type="ECO:0000256" key="5">
    <source>
        <dbReference type="ARBA" id="ARBA00022454"/>
    </source>
</evidence>
<dbReference type="GO" id="GO:0008608">
    <property type="term" value="P:attachment of spindle microtubules to kinetochore"/>
    <property type="evidence" value="ECO:0007669"/>
    <property type="project" value="InterPro"/>
</dbReference>
<keyword evidence="12" id="KW-0206">Cytoskeleton</keyword>
<keyword evidence="8" id="KW-0493">Microtubule</keyword>
<evidence type="ECO:0000256" key="13">
    <source>
        <dbReference type="ARBA" id="ARBA00023242"/>
    </source>
</evidence>
<dbReference type="PANTHER" id="PTHR28017:SF1">
    <property type="entry name" value="DASH COMPLEX SUBUNIT DAD3"/>
    <property type="match status" value="1"/>
</dbReference>
<evidence type="ECO:0000256" key="4">
    <source>
        <dbReference type="ARBA" id="ARBA00006277"/>
    </source>
</evidence>
<evidence type="ECO:0000256" key="17">
    <source>
        <dbReference type="ARBA" id="ARBA00044305"/>
    </source>
</evidence>
<evidence type="ECO:0000313" key="19">
    <source>
        <dbReference type="Proteomes" id="UP000769528"/>
    </source>
</evidence>
<keyword evidence="14" id="KW-0131">Cell cycle</keyword>
<name>A0A9P8PK94_9ASCO</name>
<evidence type="ECO:0000256" key="11">
    <source>
        <dbReference type="ARBA" id="ARBA00022838"/>
    </source>
</evidence>
<sequence>MTSECLTVDYTQTSQLTDLELKILQQYQNLAKRLKYLSQIIAKLTSSPSPQLLEDLRVIESKIALVFTLFKAAVYSLFLQQESVENQQQEQDQNEGIQESTQSFLT</sequence>
<dbReference type="GO" id="GO:0072686">
    <property type="term" value="C:mitotic spindle"/>
    <property type="evidence" value="ECO:0007669"/>
    <property type="project" value="InterPro"/>
</dbReference>
<keyword evidence="6" id="KW-0963">Cytoplasm</keyword>
<keyword evidence="10" id="KW-0159">Chromosome partition</keyword>
<evidence type="ECO:0000256" key="16">
    <source>
        <dbReference type="ARBA" id="ARBA00044179"/>
    </source>
</evidence>
<dbReference type="EMBL" id="JAEUBF010000974">
    <property type="protein sequence ID" value="KAH3673571.1"/>
    <property type="molecule type" value="Genomic_DNA"/>
</dbReference>
<evidence type="ECO:0000256" key="9">
    <source>
        <dbReference type="ARBA" id="ARBA00022776"/>
    </source>
</evidence>
<dbReference type="OrthoDB" id="2443965at2759"/>
<evidence type="ECO:0000313" key="18">
    <source>
        <dbReference type="EMBL" id="KAH3673571.1"/>
    </source>
</evidence>
<keyword evidence="13" id="KW-0539">Nucleus</keyword>
<evidence type="ECO:0000256" key="6">
    <source>
        <dbReference type="ARBA" id="ARBA00022490"/>
    </source>
</evidence>
<organism evidence="18 19">
    <name type="scientific">Wickerhamomyces mucosus</name>
    <dbReference type="NCBI Taxonomy" id="1378264"/>
    <lineage>
        <taxon>Eukaryota</taxon>
        <taxon>Fungi</taxon>
        <taxon>Dikarya</taxon>
        <taxon>Ascomycota</taxon>
        <taxon>Saccharomycotina</taxon>
        <taxon>Saccharomycetes</taxon>
        <taxon>Phaffomycetales</taxon>
        <taxon>Wickerhamomycetaceae</taxon>
        <taxon>Wickerhamomyces</taxon>
    </lineage>
</organism>
<evidence type="ECO:0000256" key="7">
    <source>
        <dbReference type="ARBA" id="ARBA00022618"/>
    </source>
</evidence>
<dbReference type="GO" id="GO:0005874">
    <property type="term" value="C:microtubule"/>
    <property type="evidence" value="ECO:0007669"/>
    <property type="project" value="UniProtKB-KW"/>
</dbReference>
<reference evidence="18" key="1">
    <citation type="journal article" date="2021" name="Open Biol.">
        <title>Shared evolutionary footprints suggest mitochondrial oxidative damage underlies multiple complex I losses in fungi.</title>
        <authorList>
            <person name="Schikora-Tamarit M.A."/>
            <person name="Marcet-Houben M."/>
            <person name="Nosek J."/>
            <person name="Gabaldon T."/>
        </authorList>
    </citation>
    <scope>NUCLEOTIDE SEQUENCE</scope>
    <source>
        <strain evidence="18">CBS6341</strain>
    </source>
</reference>
<protein>
    <recommendedName>
        <fullName evidence="16">DASH complex subunit DAD3</fullName>
    </recommendedName>
    <alternativeName>
        <fullName evidence="17">Outer kinetochore protein DAD3</fullName>
    </alternativeName>
</protein>
<keyword evidence="5" id="KW-0158">Chromosome</keyword>
<proteinExistence type="inferred from homology"/>
<gene>
    <name evidence="18" type="ORF">WICMUC_003678</name>
</gene>
<evidence type="ECO:0000256" key="12">
    <source>
        <dbReference type="ARBA" id="ARBA00023212"/>
    </source>
</evidence>
<keyword evidence="7" id="KW-0132">Cell division</keyword>
<comment type="caution">
    <text evidence="18">The sequence shown here is derived from an EMBL/GenBank/DDBJ whole genome shotgun (WGS) entry which is preliminary data.</text>
</comment>
<keyword evidence="19" id="KW-1185">Reference proteome</keyword>
<dbReference type="GO" id="GO:0042729">
    <property type="term" value="C:DASH complex"/>
    <property type="evidence" value="ECO:0007669"/>
    <property type="project" value="InterPro"/>
</dbReference>